<dbReference type="AlphaFoldDB" id="A0A3P2A9J6"/>
<accession>A0A3P2A9J6</accession>
<reference evidence="1 2" key="1">
    <citation type="submission" date="2018-11" db="EMBL/GenBank/DDBJ databases">
        <title>Genomes From Bacteria Associated with the Canine Oral Cavity: a Test Case for Automated Genome-Based Taxonomic Assignment.</title>
        <authorList>
            <person name="Coil D.A."/>
            <person name="Jospin G."/>
            <person name="Darling A.E."/>
            <person name="Wallis C."/>
            <person name="Davis I.J."/>
            <person name="Harris S."/>
            <person name="Eisen J.A."/>
            <person name="Holcombe L.J."/>
            <person name="O'Flynn C."/>
        </authorList>
    </citation>
    <scope>NUCLEOTIDE SEQUENCE [LARGE SCALE GENOMIC DNA]</scope>
    <source>
        <strain evidence="1 2">OH1047_COT-310</strain>
    </source>
</reference>
<protein>
    <recommendedName>
        <fullName evidence="3">Lipoprotein</fullName>
    </recommendedName>
</protein>
<name>A0A3P2A9J6_9BACE</name>
<sequence length="186" mass="21383">MTHLIQKKNFLALIAGVLMLTSCDKNETPVPEPGSEKELVFKFSSSNPKEFQKITGENITNLAKEETKNYFGNRIAFATPDEVKISNDSIFIRKPHGIEEKYAAKWQKDELFITREPSGNWEQCGKLSEKKRFLLNIGLFTKLSRNERRTLYVSGQDYSLTGHDKIQKTPSDIIVWLKLEVTLEKK</sequence>
<dbReference type="EMBL" id="RQYF01000014">
    <property type="protein sequence ID" value="RRD92149.1"/>
    <property type="molecule type" value="Genomic_DNA"/>
</dbReference>
<evidence type="ECO:0000313" key="2">
    <source>
        <dbReference type="Proteomes" id="UP000279562"/>
    </source>
</evidence>
<keyword evidence="2" id="KW-1185">Reference proteome</keyword>
<dbReference type="PROSITE" id="PS51257">
    <property type="entry name" value="PROKAR_LIPOPROTEIN"/>
    <property type="match status" value="1"/>
</dbReference>
<evidence type="ECO:0000313" key="1">
    <source>
        <dbReference type="EMBL" id="RRD92149.1"/>
    </source>
</evidence>
<proteinExistence type="predicted"/>
<dbReference type="RefSeq" id="WP_125238790.1">
    <property type="nucleotide sequence ID" value="NZ_RQYF01000014.1"/>
</dbReference>
<evidence type="ECO:0008006" key="3">
    <source>
        <dbReference type="Google" id="ProtNLM"/>
    </source>
</evidence>
<gene>
    <name evidence="1" type="ORF">EII33_05075</name>
</gene>
<comment type="caution">
    <text evidence="1">The sequence shown here is derived from an EMBL/GenBank/DDBJ whole genome shotgun (WGS) entry which is preliminary data.</text>
</comment>
<dbReference type="Proteomes" id="UP000279562">
    <property type="component" value="Unassembled WGS sequence"/>
</dbReference>
<organism evidence="1 2">
    <name type="scientific">Prevotella heparinolytica</name>
    <dbReference type="NCBI Taxonomy" id="28113"/>
    <lineage>
        <taxon>Bacteria</taxon>
        <taxon>Pseudomonadati</taxon>
        <taxon>Bacteroidota</taxon>
        <taxon>Bacteroidia</taxon>
        <taxon>Bacteroidales</taxon>
        <taxon>Bacteroidaceae</taxon>
        <taxon>Bacteroides</taxon>
    </lineage>
</organism>